<comment type="caution">
    <text evidence="2">The sequence shown here is derived from an EMBL/GenBank/DDBJ whole genome shotgun (WGS) entry which is preliminary data.</text>
</comment>
<accession>A0ABR9RF49</accession>
<dbReference type="Pfam" id="PF00149">
    <property type="entry name" value="Metallophos"/>
    <property type="match status" value="1"/>
</dbReference>
<sequence length="249" mass="29374">MEIFITGDTHGDFCRFRPDIFYEQEHMSKEDLVLVCGDFGGIWYGDPRDDAGLDWLDSLPYTTAFVLGNHENYDAYKGYPKEEWHGGQIQRIRPSVLHLMRGQVYELNGRKFFTMGGASSHDIQDGILEPDDPDFEEKFQQLEQRGALFRVNHRSWWAEELPSEAEYLEARANLERVHWNVDYIISHCCPSSIQDVFSGGMFKKDALTEFFDEVCQRCTFRYWFFGHYHSNMVIEKKYAMLYEQIIRLK</sequence>
<dbReference type="CDD" id="cd00838">
    <property type="entry name" value="MPP_superfamily"/>
    <property type="match status" value="1"/>
</dbReference>
<dbReference type="RefSeq" id="WP_087287359.1">
    <property type="nucleotide sequence ID" value="NZ_AP031438.1"/>
</dbReference>
<dbReference type="EMBL" id="JADCKF010000018">
    <property type="protein sequence ID" value="MBE5057275.1"/>
    <property type="molecule type" value="Genomic_DNA"/>
</dbReference>
<evidence type="ECO:0000313" key="3">
    <source>
        <dbReference type="Proteomes" id="UP000806211"/>
    </source>
</evidence>
<organism evidence="2 3">
    <name type="scientific">Pseudoflavonifractor gallinarum</name>
    <dbReference type="NCBI Taxonomy" id="2779352"/>
    <lineage>
        <taxon>Bacteria</taxon>
        <taxon>Bacillati</taxon>
        <taxon>Bacillota</taxon>
        <taxon>Clostridia</taxon>
        <taxon>Eubacteriales</taxon>
        <taxon>Oscillospiraceae</taxon>
        <taxon>Pseudoflavonifractor</taxon>
    </lineage>
</organism>
<feature type="domain" description="Calcineurin-like phosphoesterase" evidence="1">
    <location>
        <begin position="1"/>
        <end position="230"/>
    </location>
</feature>
<reference evidence="2 3" key="1">
    <citation type="submission" date="2020-10" db="EMBL/GenBank/DDBJ databases">
        <title>ChiBAC.</title>
        <authorList>
            <person name="Zenner C."/>
            <person name="Hitch T.C.A."/>
            <person name="Clavel T."/>
        </authorList>
    </citation>
    <scope>NUCLEOTIDE SEQUENCE [LARGE SCALE GENOMIC DNA]</scope>
    <source>
        <strain evidence="2 3">DSM 107456</strain>
    </source>
</reference>
<dbReference type="Gene3D" id="3.60.21.10">
    <property type="match status" value="1"/>
</dbReference>
<proteinExistence type="predicted"/>
<dbReference type="InterPro" id="IPR004843">
    <property type="entry name" value="Calcineurin-like_PHP"/>
</dbReference>
<evidence type="ECO:0000259" key="1">
    <source>
        <dbReference type="Pfam" id="PF00149"/>
    </source>
</evidence>
<protein>
    <submittedName>
        <fullName evidence="2">Metallophosphatase family protein</fullName>
    </submittedName>
</protein>
<gene>
    <name evidence="2" type="ORF">INF37_14965</name>
</gene>
<dbReference type="SUPFAM" id="SSF56300">
    <property type="entry name" value="Metallo-dependent phosphatases"/>
    <property type="match status" value="1"/>
</dbReference>
<dbReference type="InterPro" id="IPR029052">
    <property type="entry name" value="Metallo-depent_PP-like"/>
</dbReference>
<dbReference type="Proteomes" id="UP000806211">
    <property type="component" value="Unassembled WGS sequence"/>
</dbReference>
<name>A0ABR9RF49_9FIRM</name>
<evidence type="ECO:0000313" key="2">
    <source>
        <dbReference type="EMBL" id="MBE5057275.1"/>
    </source>
</evidence>
<keyword evidence="3" id="KW-1185">Reference proteome</keyword>